<proteinExistence type="predicted"/>
<accession>A0A2M7TXE2</accession>
<dbReference type="Proteomes" id="UP000228503">
    <property type="component" value="Unassembled WGS sequence"/>
</dbReference>
<evidence type="ECO:0000313" key="2">
    <source>
        <dbReference type="Proteomes" id="UP000228503"/>
    </source>
</evidence>
<reference evidence="2" key="1">
    <citation type="submission" date="2017-09" db="EMBL/GenBank/DDBJ databases">
        <title>Depth-based differentiation of microbial function through sediment-hosted aquifers and enrichment of novel symbionts in the deep terrestrial subsurface.</title>
        <authorList>
            <person name="Probst A.J."/>
            <person name="Ladd B."/>
            <person name="Jarett J.K."/>
            <person name="Geller-Mcgrath D.E."/>
            <person name="Sieber C.M.K."/>
            <person name="Emerson J.B."/>
            <person name="Anantharaman K."/>
            <person name="Thomas B.C."/>
            <person name="Malmstrom R."/>
            <person name="Stieglmeier M."/>
            <person name="Klingl A."/>
            <person name="Woyke T."/>
            <person name="Ryan C.M."/>
            <person name="Banfield J.F."/>
        </authorList>
    </citation>
    <scope>NUCLEOTIDE SEQUENCE [LARGE SCALE GENOMIC DNA]</scope>
</reference>
<dbReference type="AlphaFoldDB" id="A0A2M7TXE2"/>
<dbReference type="PROSITE" id="PS51257">
    <property type="entry name" value="PROKAR_LIPOPROTEIN"/>
    <property type="match status" value="1"/>
</dbReference>
<organism evidence="1 2">
    <name type="scientific">Candidatus Roizmanbacteria bacterium CG_4_10_14_0_2_um_filter_39_13</name>
    <dbReference type="NCBI Taxonomy" id="1974825"/>
    <lineage>
        <taxon>Bacteria</taxon>
        <taxon>Candidatus Roizmaniibacteriota</taxon>
    </lineage>
</organism>
<evidence type="ECO:0008006" key="3">
    <source>
        <dbReference type="Google" id="ProtNLM"/>
    </source>
</evidence>
<comment type="caution">
    <text evidence="1">The sequence shown here is derived from an EMBL/GenBank/DDBJ whole genome shotgun (WGS) entry which is preliminary data.</text>
</comment>
<evidence type="ECO:0000313" key="1">
    <source>
        <dbReference type="EMBL" id="PIZ62491.1"/>
    </source>
</evidence>
<protein>
    <recommendedName>
        <fullName evidence="3">Lipoprotein</fullName>
    </recommendedName>
</protein>
<sequence length="125" mass="13751">MYERSSRYIKEQRSRIFFSAIIPALLFLASCGGTVIQNSGSIITIQYPTATPTACIGQIPETITKKGDTFEVITLDGAVVKTKYPDMELEKIHECKLSVVPAETTDSQPWSPDVSYPFSVTVTSP</sequence>
<name>A0A2M7TXE2_9BACT</name>
<dbReference type="EMBL" id="PFOB01000054">
    <property type="protein sequence ID" value="PIZ62491.1"/>
    <property type="molecule type" value="Genomic_DNA"/>
</dbReference>
<gene>
    <name evidence="1" type="ORF">COY16_04205</name>
</gene>